<evidence type="ECO:0000256" key="2">
    <source>
        <dbReference type="ARBA" id="ARBA00022908"/>
    </source>
</evidence>
<keyword evidence="4" id="KW-0233">DNA recombination</keyword>
<dbReference type="EMBL" id="FR687359">
    <property type="protein sequence ID" value="CBW73697.1"/>
    <property type="molecule type" value="Genomic_DNA"/>
</dbReference>
<dbReference type="STRING" id="882378.RBRH_00856"/>
<keyword evidence="2" id="KW-0229">DNA integration</keyword>
<name>E5AKM7_MYCRK</name>
<feature type="domain" description="Tyr recombinase" evidence="5">
    <location>
        <begin position="203"/>
        <end position="376"/>
    </location>
</feature>
<dbReference type="InterPro" id="IPR010998">
    <property type="entry name" value="Integrase_recombinase_N"/>
</dbReference>
<dbReference type="SUPFAM" id="SSF56349">
    <property type="entry name" value="DNA breaking-rejoining enzymes"/>
    <property type="match status" value="1"/>
</dbReference>
<gene>
    <name evidence="6" type="ordered locus">RBRH_00856</name>
</gene>
<dbReference type="PANTHER" id="PTHR30349:SF64">
    <property type="entry name" value="PROPHAGE INTEGRASE INTD-RELATED"/>
    <property type="match status" value="1"/>
</dbReference>
<dbReference type="CDD" id="cd00796">
    <property type="entry name" value="INT_Rci_Hp1_C"/>
    <property type="match status" value="1"/>
</dbReference>
<dbReference type="Gene3D" id="1.10.443.10">
    <property type="entry name" value="Intergrase catalytic core"/>
    <property type="match status" value="1"/>
</dbReference>
<dbReference type="GO" id="GO:0015074">
    <property type="term" value="P:DNA integration"/>
    <property type="evidence" value="ECO:0007669"/>
    <property type="project" value="UniProtKB-KW"/>
</dbReference>
<dbReference type="Pfam" id="PF00589">
    <property type="entry name" value="Phage_integrase"/>
    <property type="match status" value="1"/>
</dbReference>
<reference evidence="6 7" key="1">
    <citation type="journal article" date="2011" name="J. Bacteriol.">
        <title>Complete genome sequence of Burkholderia rhizoxinica, an endosymbiont of Rhizopus microsporus.</title>
        <authorList>
            <person name="Lackner G."/>
            <person name="Moebius N."/>
            <person name="Partida-Martinez L."/>
            <person name="Hertweck C."/>
        </authorList>
    </citation>
    <scope>NUCLEOTIDE SEQUENCE [LARGE SCALE GENOMIC DNA]</scope>
    <source>
        <strain evidence="7">DSM 19002 / CIP 109453 / HKI 454</strain>
    </source>
</reference>
<protein>
    <submittedName>
        <fullName evidence="6">Phage integrase family protein</fullName>
    </submittedName>
</protein>
<dbReference type="AlphaFoldDB" id="E5AKM7"/>
<dbReference type="InterPro" id="IPR002104">
    <property type="entry name" value="Integrase_catalytic"/>
</dbReference>
<evidence type="ECO:0000259" key="5">
    <source>
        <dbReference type="PROSITE" id="PS51898"/>
    </source>
</evidence>
<dbReference type="Gene3D" id="1.10.150.130">
    <property type="match status" value="1"/>
</dbReference>
<comment type="similarity">
    <text evidence="1">Belongs to the 'phage' integrase family.</text>
</comment>
<organism evidence="6 7">
    <name type="scientific">Mycetohabitans rhizoxinica (strain DSM 19002 / CIP 109453 / HKI 454)</name>
    <name type="common">Paraburkholderia rhizoxinica</name>
    <dbReference type="NCBI Taxonomy" id="882378"/>
    <lineage>
        <taxon>Bacteria</taxon>
        <taxon>Pseudomonadati</taxon>
        <taxon>Pseudomonadota</taxon>
        <taxon>Betaproteobacteria</taxon>
        <taxon>Burkholderiales</taxon>
        <taxon>Burkholderiaceae</taxon>
        <taxon>Mycetohabitans</taxon>
    </lineage>
</organism>
<sequence length="407" mass="46429">MDVFDDCVAALPCRRMDATGCAERSSRRSGKMSLYKRDRSPNWYYKLYPPGGGKPLQGSTGTRDKAKAQEFHDRLKASLWDRVKLGHRPHYTWNEAVLEYVADREGMASIETTKTHLRWLDKHLSGVRLVDIDRERIDAIARIKRQEPRVIRTRYGEQATGRTVSEGTVRRVIGVLVAVLNAAVERGWLDRAPVRKPVKLVSKRIRWLTAAEADRLLAELPEHLADMAQFSLETGLRRANVTGLQWPQIDLVRRVAWIHPDQAKARKAITVPLSDTAVAVLQRQLPKKRKVEHVESVFVYQGAPVRQTATAAWKKALKRAGIRDFRWHDLRHTWASWHVQRGTPLQVLKELGGWQTLEMVQRYAHLSADHLMQWVTPLTKLHDEPTGTTGPIEPTIATWQSMPASST</sequence>
<dbReference type="PANTHER" id="PTHR30349">
    <property type="entry name" value="PHAGE INTEGRASE-RELATED"/>
    <property type="match status" value="1"/>
</dbReference>
<evidence type="ECO:0000256" key="1">
    <source>
        <dbReference type="ARBA" id="ARBA00008857"/>
    </source>
</evidence>
<dbReference type="GO" id="GO:0006310">
    <property type="term" value="P:DNA recombination"/>
    <property type="evidence" value="ECO:0007669"/>
    <property type="project" value="UniProtKB-KW"/>
</dbReference>
<dbReference type="InterPro" id="IPR013762">
    <property type="entry name" value="Integrase-like_cat_sf"/>
</dbReference>
<dbReference type="eggNOG" id="COG0582">
    <property type="taxonomic scope" value="Bacteria"/>
</dbReference>
<dbReference type="InterPro" id="IPR011010">
    <property type="entry name" value="DNA_brk_join_enz"/>
</dbReference>
<dbReference type="InterPro" id="IPR050090">
    <property type="entry name" value="Tyrosine_recombinase_XerCD"/>
</dbReference>
<evidence type="ECO:0000313" key="6">
    <source>
        <dbReference type="EMBL" id="CBW73697.1"/>
    </source>
</evidence>
<keyword evidence="3" id="KW-0238">DNA-binding</keyword>
<evidence type="ECO:0000256" key="4">
    <source>
        <dbReference type="ARBA" id="ARBA00023172"/>
    </source>
</evidence>
<dbReference type="HOGENOM" id="CLU_027562_17_7_4"/>
<evidence type="ECO:0000313" key="7">
    <source>
        <dbReference type="Proteomes" id="UP000007437"/>
    </source>
</evidence>
<dbReference type="PROSITE" id="PS51898">
    <property type="entry name" value="TYR_RECOMBINASE"/>
    <property type="match status" value="1"/>
</dbReference>
<dbReference type="KEGG" id="brh:RBRH_00856"/>
<dbReference type="GO" id="GO:0003677">
    <property type="term" value="F:DNA binding"/>
    <property type="evidence" value="ECO:0007669"/>
    <property type="project" value="UniProtKB-KW"/>
</dbReference>
<dbReference type="Proteomes" id="UP000007437">
    <property type="component" value="Chromosome"/>
</dbReference>
<evidence type="ECO:0000256" key="3">
    <source>
        <dbReference type="ARBA" id="ARBA00023125"/>
    </source>
</evidence>
<proteinExistence type="inferred from homology"/>
<accession>E5AKM7</accession>